<evidence type="ECO:0000256" key="1">
    <source>
        <dbReference type="SAM" id="MobiDB-lite"/>
    </source>
</evidence>
<feature type="compositionally biased region" description="Acidic residues" evidence="1">
    <location>
        <begin position="100"/>
        <end position="109"/>
    </location>
</feature>
<evidence type="ECO:0000313" key="2">
    <source>
        <dbReference type="EMBL" id="CAG7614094.1"/>
    </source>
</evidence>
<organism evidence="2 3">
    <name type="scientific">Actinacidiphila bryophytorum</name>
    <dbReference type="NCBI Taxonomy" id="1436133"/>
    <lineage>
        <taxon>Bacteria</taxon>
        <taxon>Bacillati</taxon>
        <taxon>Actinomycetota</taxon>
        <taxon>Actinomycetes</taxon>
        <taxon>Kitasatosporales</taxon>
        <taxon>Streptomycetaceae</taxon>
        <taxon>Actinacidiphila</taxon>
    </lineage>
</organism>
<gene>
    <name evidence="2" type="ORF">SBRY_100232</name>
</gene>
<dbReference type="AlphaFoldDB" id="A0A9W4GYJ6"/>
<protein>
    <submittedName>
        <fullName evidence="2">Uncharacterized protein</fullName>
    </submittedName>
</protein>
<reference evidence="2" key="1">
    <citation type="submission" date="2021-06" db="EMBL/GenBank/DDBJ databases">
        <authorList>
            <person name="Arsene-Ploetze F."/>
        </authorList>
    </citation>
    <scope>NUCLEOTIDE SEQUENCE</scope>
    <source>
        <strain evidence="2">SBRY1</strain>
    </source>
</reference>
<comment type="caution">
    <text evidence="2">The sequence shown here is derived from an EMBL/GenBank/DDBJ whole genome shotgun (WGS) entry which is preliminary data.</text>
</comment>
<dbReference type="EMBL" id="CAJVAX010000002">
    <property type="protein sequence ID" value="CAG7614094.1"/>
    <property type="molecule type" value="Genomic_DNA"/>
</dbReference>
<name>A0A9W4GYJ6_9ACTN</name>
<keyword evidence="3" id="KW-1185">Reference proteome</keyword>
<feature type="region of interest" description="Disordered" evidence="1">
    <location>
        <begin position="220"/>
        <end position="264"/>
    </location>
</feature>
<accession>A0A9W4GYJ6</accession>
<feature type="region of interest" description="Disordered" evidence="1">
    <location>
        <begin position="414"/>
        <end position="434"/>
    </location>
</feature>
<feature type="region of interest" description="Disordered" evidence="1">
    <location>
        <begin position="81"/>
        <end position="122"/>
    </location>
</feature>
<dbReference type="Proteomes" id="UP001153328">
    <property type="component" value="Unassembled WGS sequence"/>
</dbReference>
<proteinExistence type="predicted"/>
<sequence length="580" mass="63203">MPRLKRFPDGCVVPHLQATSDRAAGADLLGDGLAAFVGPARPPLCQVLVEVVGHELRIDGLETDLLPLVCPPELELRDRPLGRPAVGGLRQETGVHEAPDWEPDVDEDPDHAGVGNASHGSPEALTEADVAADAVPFVCGHHLGILPRRSMINQSSPGNGLTVREWGQRHGCRLRRESILPGLLLVQLQPEVKRQLLGGVQSLRLCVLAQREGDRDVRVVQRRNHHADADERSGIRQQVGQAGRPDLRRPHPGQTGSRHVDEKDRGPSLCLIDLLLVGQHRQHLRRDILKMTGQFEAVLDDDAGPRSEGAGVEQANAEIQHGSGRPPLLQPGDRRPTLAALHAVDRLLDDGLADGLLDHEWTLGAEEMDDHGGVDLVQRGLQFLLQVFKAVEPARLDLDAQIRTPEDQVRLRAPVAGSEVEGDAGPGELRAGNEFRPHNRDVVVRPGLDEVALRTGEAHRLGLLQGPDHVVERLQDGTAEAGGVIALVRGVEEVAQRMGSGSRSHPGRERREEAGLGHLTSFGNMEIMPQVRSLHGNYSRLLRTCRQSQRILSNPDAPSACANRPPLRALEPEWLLSFRS</sequence>
<evidence type="ECO:0000313" key="3">
    <source>
        <dbReference type="Proteomes" id="UP001153328"/>
    </source>
</evidence>